<gene>
    <name evidence="5" type="ORF">MVLG_00445</name>
</gene>
<feature type="compositionally biased region" description="Low complexity" evidence="2">
    <location>
        <begin position="1000"/>
        <end position="1015"/>
    </location>
</feature>
<comment type="similarity">
    <text evidence="1">Belongs to the protein-tyrosine phosphatase family. Non-receptor class subfamily.</text>
</comment>
<feature type="compositionally biased region" description="Low complexity" evidence="2">
    <location>
        <begin position="149"/>
        <end position="169"/>
    </location>
</feature>
<feature type="region of interest" description="Disordered" evidence="2">
    <location>
        <begin position="980"/>
        <end position="1015"/>
    </location>
</feature>
<reference evidence="5" key="2">
    <citation type="submission" date="2010-11" db="EMBL/GenBank/DDBJ databases">
        <authorList>
            <consortium name="The Broad Institute Genome Sequencing Platform"/>
            <person name="Earl A."/>
            <person name="Ward D."/>
            <person name="Feldgarden M."/>
            <person name="Gevers D."/>
            <person name="Butler R."/>
            <person name="Young S.K."/>
            <person name="Zeng Q."/>
            <person name="Gargeya S."/>
            <person name="Fitzgerald M."/>
            <person name="Haas B."/>
            <person name="Abouelleil A."/>
            <person name="Alvarado L."/>
            <person name="Arachchi H.M."/>
            <person name="Berlin A."/>
            <person name="Brown A."/>
            <person name="Chapman S.B."/>
            <person name="Chen Z."/>
            <person name="Dunbar C."/>
            <person name="Freedman E."/>
            <person name="Gearin G."/>
            <person name="Gellesch M."/>
            <person name="Goldberg J."/>
            <person name="Griggs A."/>
            <person name="Gujja S."/>
            <person name="Heilman E."/>
            <person name="Heiman D."/>
            <person name="Howarth C."/>
            <person name="Larson L."/>
            <person name="Lui A."/>
            <person name="MacDonald P.J.P."/>
            <person name="Mehta T."/>
            <person name="Montmayeur A."/>
            <person name="Murphy C."/>
            <person name="Neiman D."/>
            <person name="Pearson M."/>
            <person name="Priest M."/>
            <person name="Roberts A."/>
            <person name="Saif S."/>
            <person name="Shea T."/>
            <person name="Shenoy N."/>
            <person name="Sisk P."/>
            <person name="Stolte C."/>
            <person name="Sykes S."/>
            <person name="White J."/>
            <person name="Yandava C."/>
            <person name="Wortman J."/>
            <person name="Nusbaum C."/>
            <person name="Birren B."/>
        </authorList>
    </citation>
    <scope>NUCLEOTIDE SEQUENCE</scope>
    <source>
        <strain evidence="5">P1A1 Lamole</strain>
    </source>
</reference>
<dbReference type="GO" id="GO:0004725">
    <property type="term" value="F:protein tyrosine phosphatase activity"/>
    <property type="evidence" value="ECO:0007669"/>
    <property type="project" value="InterPro"/>
</dbReference>
<evidence type="ECO:0000313" key="5">
    <source>
        <dbReference type="EMBL" id="KDE09549.1"/>
    </source>
</evidence>
<reference evidence="5 7" key="3">
    <citation type="journal article" date="2015" name="BMC Genomics">
        <title>Sex and parasites: genomic and transcriptomic analysis of Microbotryum lychnidis-dioicae, the biotrophic and plant-castrating anther smut fungus.</title>
        <authorList>
            <person name="Perlin M.H."/>
            <person name="Amselem J."/>
            <person name="Fontanillas E."/>
            <person name="Toh S.S."/>
            <person name="Chen Z."/>
            <person name="Goldberg J."/>
            <person name="Duplessis S."/>
            <person name="Henrissat B."/>
            <person name="Young S."/>
            <person name="Zeng Q."/>
            <person name="Aguileta G."/>
            <person name="Petit E."/>
            <person name="Badouin H."/>
            <person name="Andrews J."/>
            <person name="Razeeq D."/>
            <person name="Gabaldon T."/>
            <person name="Quesneville H."/>
            <person name="Giraud T."/>
            <person name="Hood M.E."/>
            <person name="Schultz D.J."/>
            <person name="Cuomo C.A."/>
        </authorList>
    </citation>
    <scope>NUCLEOTIDE SEQUENCE [LARGE SCALE GENOMIC DNA]</scope>
    <source>
        <strain evidence="5">P1A1 Lamole</strain>
        <strain evidence="7">p1A1 Lamole</strain>
    </source>
</reference>
<dbReference type="InterPro" id="IPR036873">
    <property type="entry name" value="Rhodanese-like_dom_sf"/>
</dbReference>
<evidence type="ECO:0000313" key="6">
    <source>
        <dbReference type="EnsemblFungi" id="MVLG_00445T0"/>
    </source>
</evidence>
<dbReference type="PROSITE" id="PS50055">
    <property type="entry name" value="TYR_PHOSPHATASE_PTP"/>
    <property type="match status" value="1"/>
</dbReference>
<evidence type="ECO:0000259" key="3">
    <source>
        <dbReference type="PROSITE" id="PS50055"/>
    </source>
</evidence>
<dbReference type="STRING" id="683840.U5GZ40"/>
<feature type="compositionally biased region" description="Polar residues" evidence="2">
    <location>
        <begin position="254"/>
        <end position="271"/>
    </location>
</feature>
<feature type="compositionally biased region" description="Low complexity" evidence="2">
    <location>
        <begin position="223"/>
        <end position="238"/>
    </location>
</feature>
<reference evidence="6" key="4">
    <citation type="submission" date="2015-06" db="UniProtKB">
        <authorList>
            <consortium name="EnsemblFungi"/>
        </authorList>
    </citation>
    <scope>IDENTIFICATION</scope>
</reference>
<proteinExistence type="inferred from homology"/>
<dbReference type="InterPro" id="IPR050348">
    <property type="entry name" value="Protein-Tyr_Phosphatase"/>
</dbReference>
<dbReference type="PANTHER" id="PTHR19134">
    <property type="entry name" value="RECEPTOR-TYPE TYROSINE-PROTEIN PHOSPHATASE"/>
    <property type="match status" value="1"/>
</dbReference>
<dbReference type="InterPro" id="IPR000242">
    <property type="entry name" value="PTP_cat"/>
</dbReference>
<dbReference type="AlphaFoldDB" id="U5GZ40"/>
<feature type="compositionally biased region" description="Polar residues" evidence="2">
    <location>
        <begin position="178"/>
        <end position="195"/>
    </location>
</feature>
<dbReference type="SUPFAM" id="SSF52821">
    <property type="entry name" value="Rhodanese/Cell cycle control phosphatase"/>
    <property type="match status" value="1"/>
</dbReference>
<feature type="compositionally biased region" description="Low complexity" evidence="2">
    <location>
        <begin position="598"/>
        <end position="619"/>
    </location>
</feature>
<dbReference type="PANTHER" id="PTHR19134:SF561">
    <property type="entry name" value="PROTEIN TYROSINE PHOSPHATASE 36E, ISOFORM A"/>
    <property type="match status" value="1"/>
</dbReference>
<dbReference type="OMA" id="NIWPYDF"/>
<dbReference type="FunCoup" id="U5GZ40">
    <property type="interactions" value="17"/>
</dbReference>
<dbReference type="HOGENOM" id="CLU_002713_0_0_1"/>
<name>U5GZ40_USTV1</name>
<feature type="region of interest" description="Disordered" evidence="2">
    <location>
        <begin position="498"/>
        <end position="529"/>
    </location>
</feature>
<feature type="domain" description="Tyrosine-protein phosphatase" evidence="3">
    <location>
        <begin position="739"/>
        <end position="974"/>
    </location>
</feature>
<dbReference type="InterPro" id="IPR003595">
    <property type="entry name" value="Tyr_Pase_cat"/>
</dbReference>
<dbReference type="EMBL" id="AEIJ01000031">
    <property type="status" value="NOT_ANNOTATED_CDS"/>
    <property type="molecule type" value="Genomic_DNA"/>
</dbReference>
<evidence type="ECO:0000313" key="7">
    <source>
        <dbReference type="Proteomes" id="UP000017200"/>
    </source>
</evidence>
<feature type="compositionally biased region" description="Polar residues" evidence="2">
    <location>
        <begin position="112"/>
        <end position="143"/>
    </location>
</feature>
<dbReference type="Gene3D" id="3.40.250.10">
    <property type="entry name" value="Rhodanese-like domain"/>
    <property type="match status" value="1"/>
</dbReference>
<dbReference type="InParanoid" id="U5GZ40"/>
<feature type="domain" description="Tyrosine specific protein phosphatases" evidence="4">
    <location>
        <begin position="917"/>
        <end position="968"/>
    </location>
</feature>
<dbReference type="InterPro" id="IPR000387">
    <property type="entry name" value="Tyr_Pase_dom"/>
</dbReference>
<dbReference type="OrthoDB" id="6058203at2759"/>
<feature type="compositionally biased region" description="Low complexity" evidence="2">
    <location>
        <begin position="1"/>
        <end position="27"/>
    </location>
</feature>
<protein>
    <submittedName>
        <fullName evidence="5 6">Uncharacterized protein</fullName>
    </submittedName>
</protein>
<evidence type="ECO:0000259" key="4">
    <source>
        <dbReference type="PROSITE" id="PS50056"/>
    </source>
</evidence>
<feature type="compositionally biased region" description="Low complexity" evidence="2">
    <location>
        <begin position="78"/>
        <end position="100"/>
    </location>
</feature>
<dbReference type="SUPFAM" id="SSF52799">
    <property type="entry name" value="(Phosphotyrosine protein) phosphatases II"/>
    <property type="match status" value="1"/>
</dbReference>
<dbReference type="Proteomes" id="UP000017200">
    <property type="component" value="Unassembled WGS sequence"/>
</dbReference>
<dbReference type="EnsemblFungi" id="MVLG_00445T0">
    <property type="protein sequence ID" value="MVLG_00445T0"/>
    <property type="gene ID" value="MVLG_00445"/>
</dbReference>
<dbReference type="PROSITE" id="PS50056">
    <property type="entry name" value="TYR_PHOSPHATASE_2"/>
    <property type="match status" value="1"/>
</dbReference>
<reference evidence="7" key="1">
    <citation type="submission" date="2010-11" db="EMBL/GenBank/DDBJ databases">
        <title>The genome sequence of Microbotryum violaceum strain p1A1 Lamole.</title>
        <authorList>
            <person name="Cuomo C."/>
            <person name="Perlin M."/>
            <person name="Young S.K."/>
            <person name="Zeng Q."/>
            <person name="Gargeya S."/>
            <person name="Alvarado L."/>
            <person name="Berlin A."/>
            <person name="Chapman S.B."/>
            <person name="Chen Z."/>
            <person name="Freedman E."/>
            <person name="Gellesch M."/>
            <person name="Goldberg J."/>
            <person name="Griggs A."/>
            <person name="Gujja S."/>
            <person name="Heilman E."/>
            <person name="Heiman D."/>
            <person name="Howarth C."/>
            <person name="Mehta T."/>
            <person name="Neiman D."/>
            <person name="Pearson M."/>
            <person name="Roberts A."/>
            <person name="Saif S."/>
            <person name="Shea T."/>
            <person name="Shenoy N."/>
            <person name="Sisk P."/>
            <person name="Stolte C."/>
            <person name="Sykes S."/>
            <person name="White J."/>
            <person name="Yandava C."/>
            <person name="Haas B."/>
            <person name="Nusbaum C."/>
            <person name="Birren B."/>
        </authorList>
    </citation>
    <scope>NUCLEOTIDE SEQUENCE [LARGE SCALE GENOMIC DNA]</scope>
    <source>
        <strain evidence="7">p1A1 Lamole</strain>
    </source>
</reference>
<feature type="region of interest" description="Disordered" evidence="2">
    <location>
        <begin position="1"/>
        <end position="277"/>
    </location>
</feature>
<feature type="compositionally biased region" description="Polar residues" evidence="2">
    <location>
        <begin position="1075"/>
        <end position="1096"/>
    </location>
</feature>
<dbReference type="Pfam" id="PF00102">
    <property type="entry name" value="Y_phosphatase"/>
    <property type="match status" value="1"/>
</dbReference>
<organism evidence="5">
    <name type="scientific">Microbotryum lychnidis-dioicae (strain p1A1 Lamole / MvSl-1064)</name>
    <name type="common">Anther smut fungus</name>
    <dbReference type="NCBI Taxonomy" id="683840"/>
    <lineage>
        <taxon>Eukaryota</taxon>
        <taxon>Fungi</taxon>
        <taxon>Dikarya</taxon>
        <taxon>Basidiomycota</taxon>
        <taxon>Pucciniomycotina</taxon>
        <taxon>Microbotryomycetes</taxon>
        <taxon>Microbotryales</taxon>
        <taxon>Microbotryaceae</taxon>
        <taxon>Microbotryum</taxon>
    </lineage>
</organism>
<dbReference type="PRINTS" id="PR00700">
    <property type="entry name" value="PRTYPHPHTASE"/>
</dbReference>
<sequence>MSSSSNAGRRSSPITTGSSSNASGSASPHRPQLSPEDLNRGAGSDEYFGLGMGSSSGHRSSPPASVALSANAPFTFESSASHSSSSSHSQPYQPHSHQQQRTGDMSLPSDAAFSSQDPPLSSSFVFHLSGTTPQGQQHQQSPRSPMIFPPASSSSTSSSAAATAAFAPSDARRAGSATPRSPSLSNSHKWSSSQAPPGWPQSYVAAPTPSVHSASSEGFNFGASTASSSSSSSAASSSLRLPRTGSDSIRGPSPSVTSGGSATPIAQTSGPSPFFGGLTTSASSANAIPSTSTNSAANFTMNAPPMAFALRRPSPSTTSSASSVASTSSVASVASSNGASLLSQSTGLTSTGSAAPSKLTSVPPSALLDIFVADESSVLVLDMRTHTNYLSVHLRSSVNICIPSTLLRRPTYGIDRVSEGLPPDDQSIFARWSSVPTIAVFDADSNFRPETSPMTSLLNKFDKAGTSAQLLWVRGGWAGLKKEIVAKELLNSLLEYGPSGRPNSPGSEAGATNEGGSSTGGVMEFSSPSKKHARSVLQVRDLPIAAFQQSSTQAFVQSGGVGGRPTAESNPQNDSGSEHSRHGRSGSQGPGVIKRMKSGYAPYSSSSSNNGRDGSSTDSGADRRVATNPFFDNIRQNSEALSLSRMLENLSPVEFDIIPAHLRTRLPPFLSALTSLPPFERARVLAYQFYELESAERKRLQGALNWHANVQGKDGEHAHESAMYQKFGISAGVELGGLNRFKNIFPYEHARVKLIRHASGATDYVNASHIQLAGSKRRFIASQGPLPSTYADFWQMCEQHHVGVVVMLTNLIENGREKCGRYWGPQPDDGWVVEATGGGQADKDDLAQNNPTHAGGFFAMSNAEETKSKEAVQGESTVRRTILVRRKSAVEAAKPSRKVRHIHYRAWPDFDIPASPYELVELVHEVEDAQEAYKREVNWPADQDDPPIVVNCAAGCGRTGVFIIISTMLDALRQSRRSRAQNGLVGQARVPSKDRMEVDTSPLATPTPTPSAQTLNLSSSGFDFRGRTQQRPQAPLPITTPSCLIPETASLSLNSPRMVPAHTLKTPSIFDFSSPAPSTNPALTSSAQPQQSMNQNTTGPLLPLTLPDSPGYHEPALESFDPIFSGVNEMRVQRMSMVANYRQFVCVHECVLVGVIKEMEKEKEKDGEVN</sequence>
<feature type="region of interest" description="Disordered" evidence="2">
    <location>
        <begin position="1072"/>
        <end position="1098"/>
    </location>
</feature>
<dbReference type="SMART" id="SM00194">
    <property type="entry name" value="PTPc"/>
    <property type="match status" value="1"/>
</dbReference>
<dbReference type="InterPro" id="IPR029021">
    <property type="entry name" value="Prot-tyrosine_phosphatase-like"/>
</dbReference>
<feature type="region of interest" description="Disordered" evidence="2">
    <location>
        <begin position="555"/>
        <end position="630"/>
    </location>
</feature>
<dbReference type="EMBL" id="GL541644">
    <property type="protein sequence ID" value="KDE09549.1"/>
    <property type="molecule type" value="Genomic_DNA"/>
</dbReference>
<dbReference type="SMART" id="SM00404">
    <property type="entry name" value="PTPc_motif"/>
    <property type="match status" value="1"/>
</dbReference>
<keyword evidence="7" id="KW-1185">Reference proteome</keyword>
<evidence type="ECO:0000256" key="1">
    <source>
        <dbReference type="ARBA" id="ARBA00009649"/>
    </source>
</evidence>
<accession>U5GZ40</accession>
<dbReference type="Gene3D" id="3.90.190.10">
    <property type="entry name" value="Protein tyrosine phosphatase superfamily"/>
    <property type="match status" value="1"/>
</dbReference>
<evidence type="ECO:0000256" key="2">
    <source>
        <dbReference type="SAM" id="MobiDB-lite"/>
    </source>
</evidence>